<dbReference type="Proteomes" id="UP000815325">
    <property type="component" value="Unassembled WGS sequence"/>
</dbReference>
<keyword evidence="3" id="KW-1185">Reference proteome</keyword>
<sequence>MVNGYGCRYQKARLAAGAAPNKNIFLLQRLTNQGVQVKRVQRKPQAADNALIQAVTTSLWWRRAKKGQDGTAGELTQLGDSQDESLQIDSNSSSETIKEPSVALCVISNDSGFGGLLVSLCVSSQRTLFGSIAFSCHLTGSGSDACC</sequence>
<evidence type="ECO:0008006" key="4">
    <source>
        <dbReference type="Google" id="ProtNLM"/>
    </source>
</evidence>
<evidence type="ECO:0000313" key="2">
    <source>
        <dbReference type="EMBL" id="KAF5828902.1"/>
    </source>
</evidence>
<feature type="region of interest" description="Disordered" evidence="1">
    <location>
        <begin position="69"/>
        <end position="94"/>
    </location>
</feature>
<dbReference type="EMBL" id="MU070229">
    <property type="protein sequence ID" value="KAF5828902.1"/>
    <property type="molecule type" value="Genomic_DNA"/>
</dbReference>
<protein>
    <recommendedName>
        <fullName evidence="4">Encoded protein</fullName>
    </recommendedName>
</protein>
<evidence type="ECO:0000313" key="3">
    <source>
        <dbReference type="Proteomes" id="UP000815325"/>
    </source>
</evidence>
<evidence type="ECO:0000256" key="1">
    <source>
        <dbReference type="SAM" id="MobiDB-lite"/>
    </source>
</evidence>
<name>A0ABQ7G2R5_DUNSA</name>
<feature type="compositionally biased region" description="Polar residues" evidence="1">
    <location>
        <begin position="78"/>
        <end position="94"/>
    </location>
</feature>
<gene>
    <name evidence="2" type="ORF">DUNSADRAFT_16847</name>
</gene>
<organism evidence="2 3">
    <name type="scientific">Dunaliella salina</name>
    <name type="common">Green alga</name>
    <name type="synonym">Protococcus salinus</name>
    <dbReference type="NCBI Taxonomy" id="3046"/>
    <lineage>
        <taxon>Eukaryota</taxon>
        <taxon>Viridiplantae</taxon>
        <taxon>Chlorophyta</taxon>
        <taxon>core chlorophytes</taxon>
        <taxon>Chlorophyceae</taxon>
        <taxon>CS clade</taxon>
        <taxon>Chlamydomonadales</taxon>
        <taxon>Dunaliellaceae</taxon>
        <taxon>Dunaliella</taxon>
    </lineage>
</organism>
<reference evidence="2" key="1">
    <citation type="submission" date="2017-08" db="EMBL/GenBank/DDBJ databases">
        <authorList>
            <person name="Polle J.E."/>
            <person name="Barry K."/>
            <person name="Cushman J."/>
            <person name="Schmutz J."/>
            <person name="Tran D."/>
            <person name="Hathwaick L.T."/>
            <person name="Yim W.C."/>
            <person name="Jenkins J."/>
            <person name="Mckie-Krisberg Z.M."/>
            <person name="Prochnik S."/>
            <person name="Lindquist E."/>
            <person name="Dockter R.B."/>
            <person name="Adam C."/>
            <person name="Molina H."/>
            <person name="Bunkerborg J."/>
            <person name="Jin E."/>
            <person name="Buchheim M."/>
            <person name="Magnuson J."/>
        </authorList>
    </citation>
    <scope>NUCLEOTIDE SEQUENCE</scope>
    <source>
        <strain evidence="2">CCAP 19/18</strain>
    </source>
</reference>
<accession>A0ABQ7G2R5</accession>
<proteinExistence type="predicted"/>
<comment type="caution">
    <text evidence="2">The sequence shown here is derived from an EMBL/GenBank/DDBJ whole genome shotgun (WGS) entry which is preliminary data.</text>
</comment>